<dbReference type="Proteomes" id="UP000824281">
    <property type="component" value="Chromosome"/>
</dbReference>
<protein>
    <submittedName>
        <fullName evidence="2">Cell division protein</fullName>
    </submittedName>
</protein>
<keyword evidence="1" id="KW-0812">Transmembrane</keyword>
<dbReference type="EMBL" id="CP081295">
    <property type="protein sequence ID" value="QZD90966.1"/>
    <property type="molecule type" value="Genomic_DNA"/>
</dbReference>
<evidence type="ECO:0000313" key="2">
    <source>
        <dbReference type="EMBL" id="QZD90966.1"/>
    </source>
</evidence>
<dbReference type="GO" id="GO:0051301">
    <property type="term" value="P:cell division"/>
    <property type="evidence" value="ECO:0007669"/>
    <property type="project" value="UniProtKB-KW"/>
</dbReference>
<accession>A0ABX8ZPS6</accession>
<gene>
    <name evidence="2" type="ORF">K3148_06165</name>
</gene>
<keyword evidence="1" id="KW-0472">Membrane</keyword>
<feature type="transmembrane region" description="Helical" evidence="1">
    <location>
        <begin position="236"/>
        <end position="258"/>
    </location>
</feature>
<organism evidence="2 3">
    <name type="scientific">Qipengyuania aurantiaca</name>
    <dbReference type="NCBI Taxonomy" id="2867233"/>
    <lineage>
        <taxon>Bacteria</taxon>
        <taxon>Pseudomonadati</taxon>
        <taxon>Pseudomonadota</taxon>
        <taxon>Alphaproteobacteria</taxon>
        <taxon>Sphingomonadales</taxon>
        <taxon>Erythrobacteraceae</taxon>
        <taxon>Qipengyuania</taxon>
    </lineage>
</organism>
<keyword evidence="2" id="KW-0132">Cell division</keyword>
<evidence type="ECO:0000256" key="1">
    <source>
        <dbReference type="SAM" id="Phobius"/>
    </source>
</evidence>
<dbReference type="RefSeq" id="WP_221426425.1">
    <property type="nucleotide sequence ID" value="NZ_CP081295.1"/>
</dbReference>
<feature type="transmembrane region" description="Helical" evidence="1">
    <location>
        <begin position="278"/>
        <end position="298"/>
    </location>
</feature>
<keyword evidence="3" id="KW-1185">Reference proteome</keyword>
<name>A0ABX8ZPS6_9SPHN</name>
<feature type="transmembrane region" description="Helical" evidence="1">
    <location>
        <begin position="183"/>
        <end position="204"/>
    </location>
</feature>
<feature type="transmembrane region" description="Helical" evidence="1">
    <location>
        <begin position="38"/>
        <end position="57"/>
    </location>
</feature>
<dbReference type="PANTHER" id="PTHR47755:SF1">
    <property type="entry name" value="CELL DIVISION PROTEIN FTSX"/>
    <property type="match status" value="1"/>
</dbReference>
<evidence type="ECO:0000313" key="3">
    <source>
        <dbReference type="Proteomes" id="UP000824281"/>
    </source>
</evidence>
<sequence length="310" mass="32560">MKRPPAIDKAVESGLTPFRGRRASGLLPQARLGGPMPWVIAIMVALTVVAASGALALSNMVSTARGDVAGRATVQVIEPDPASRAAQVRRIETVLAQDPAVAGFRVIPEADIAELLEPWLGTDEEMEAVPLPALIDLELRGRSDRQVYERLEAALKEVAPQARIDAQSEWLAPVLSALSALKWMALALIAMLGFVAAAAVWLAARNALGGNRDTIEIVHLLGGSDDQIARIFQRSILLDAIAGGTLGLVAGGAAVLLLGRQFSALQSGMVAGGSLSALDWMAIALVPLFAIAIAVYTARMTVLSSLRKTL</sequence>
<dbReference type="PANTHER" id="PTHR47755">
    <property type="entry name" value="CELL DIVISION PROTEIN FTSX"/>
    <property type="match status" value="1"/>
</dbReference>
<proteinExistence type="predicted"/>
<keyword evidence="2" id="KW-0131">Cell cycle</keyword>
<dbReference type="InterPro" id="IPR004513">
    <property type="entry name" value="FtsX"/>
</dbReference>
<reference evidence="2 3" key="1">
    <citation type="submission" date="2021-08" db="EMBL/GenBank/DDBJ databases">
        <title>Comparative Genomics Analysis of the Genus Qipengyuania Reveals Extensive Genetic Diversity and Metabolic Versatility, Including the Description of Fifteen Novel Species.</title>
        <authorList>
            <person name="Liu Y."/>
        </authorList>
    </citation>
    <scope>NUCLEOTIDE SEQUENCE [LARGE SCALE GENOMIC DNA]</scope>
    <source>
        <strain evidence="2 3">1NDH13</strain>
    </source>
</reference>
<keyword evidence="1" id="KW-1133">Transmembrane helix</keyword>